<feature type="compositionally biased region" description="Polar residues" evidence="4">
    <location>
        <begin position="498"/>
        <end position="513"/>
    </location>
</feature>
<dbReference type="SUPFAM" id="SSF56104">
    <property type="entry name" value="SAICAR synthase-like"/>
    <property type="match status" value="1"/>
</dbReference>
<dbReference type="SMART" id="SM00330">
    <property type="entry name" value="PIPKc"/>
    <property type="match status" value="1"/>
</dbReference>
<dbReference type="InterPro" id="IPR023610">
    <property type="entry name" value="PInositol-4/5-P-5/4-kinase"/>
</dbReference>
<feature type="compositionally biased region" description="Low complexity" evidence="4">
    <location>
        <begin position="520"/>
        <end position="532"/>
    </location>
</feature>
<feature type="region of interest" description="Disordered" evidence="4">
    <location>
        <begin position="307"/>
        <end position="329"/>
    </location>
</feature>
<comment type="caution">
    <text evidence="6">The sequence shown here is derived from an EMBL/GenBank/DDBJ whole genome shotgun (WGS) entry which is preliminary data.</text>
</comment>
<comment type="subcellular location">
    <subcellularLocation>
        <location evidence="1">Cytoplasm</location>
    </subcellularLocation>
</comment>
<feature type="region of interest" description="Disordered" evidence="4">
    <location>
        <begin position="428"/>
        <end position="632"/>
    </location>
</feature>
<dbReference type="GO" id="GO:0005737">
    <property type="term" value="C:cytoplasm"/>
    <property type="evidence" value="ECO:0007669"/>
    <property type="project" value="UniProtKB-SubCell"/>
</dbReference>
<dbReference type="Gene3D" id="3.30.810.10">
    <property type="entry name" value="2-Layer Sandwich"/>
    <property type="match status" value="1"/>
</dbReference>
<gene>
    <name evidence="6" type="ORF">F7725_011623</name>
</gene>
<evidence type="ECO:0000313" key="6">
    <source>
        <dbReference type="EMBL" id="KAF3858422.1"/>
    </source>
</evidence>
<keyword evidence="3" id="KW-0418">Kinase</keyword>
<dbReference type="AlphaFoldDB" id="A0A7J5Z9D8"/>
<dbReference type="PROSITE" id="PS51455">
    <property type="entry name" value="PIPK"/>
    <property type="match status" value="1"/>
</dbReference>
<protein>
    <recommendedName>
        <fullName evidence="5">PIPK domain-containing protein</fullName>
    </recommendedName>
</protein>
<dbReference type="GO" id="GO:0005524">
    <property type="term" value="F:ATP binding"/>
    <property type="evidence" value="ECO:0007669"/>
    <property type="project" value="UniProtKB-UniRule"/>
</dbReference>
<dbReference type="Gene3D" id="3.30.800.10">
    <property type="entry name" value="Phosphatidylinositol Phosphate Kinase II Beta"/>
    <property type="match status" value="1"/>
</dbReference>
<dbReference type="Proteomes" id="UP000518266">
    <property type="component" value="Unassembled WGS sequence"/>
</dbReference>
<feature type="compositionally biased region" description="Low complexity" evidence="4">
    <location>
        <begin position="445"/>
        <end position="472"/>
    </location>
</feature>
<evidence type="ECO:0000256" key="1">
    <source>
        <dbReference type="ARBA" id="ARBA00004496"/>
    </source>
</evidence>
<evidence type="ECO:0000256" key="4">
    <source>
        <dbReference type="SAM" id="MobiDB-lite"/>
    </source>
</evidence>
<feature type="non-terminal residue" evidence="6">
    <location>
        <position position="718"/>
    </location>
</feature>
<name>A0A7J5Z9D8_DISMA</name>
<feature type="domain" description="PIPK" evidence="5">
    <location>
        <begin position="73"/>
        <end position="423"/>
    </location>
</feature>
<reference evidence="6 7" key="1">
    <citation type="submission" date="2020-03" db="EMBL/GenBank/DDBJ databases">
        <title>Dissostichus mawsoni Genome sequencing and assembly.</title>
        <authorList>
            <person name="Park H."/>
        </authorList>
    </citation>
    <scope>NUCLEOTIDE SEQUENCE [LARGE SCALE GENOMIC DNA]</scope>
    <source>
        <strain evidence="6">DM0001</strain>
        <tissue evidence="6">Muscle</tissue>
    </source>
</reference>
<dbReference type="GO" id="GO:0016308">
    <property type="term" value="F:1-phosphatidylinositol-4-phosphate 5-kinase activity"/>
    <property type="evidence" value="ECO:0007669"/>
    <property type="project" value="TreeGrafter"/>
</dbReference>
<keyword evidence="3" id="KW-0067">ATP-binding</keyword>
<dbReference type="OrthoDB" id="70770at2759"/>
<sequence length="718" mass="78804">MDGRTAETGDDGRTSEEAAAGLCLQLDLGDTDSAKKAQISEMPSPFGVGPGHEKKIGHRRVDASGETTYKKTTSSALQGSIQLGIGYTVGNLSSKPERDVLMQDFYVVESIFFPREGSNLTPAHHYPDFRFKNYAPVAFRYFRELFGIRPDDYLYSICNEPLIELTNPGASGSIFYVTRDDEFIIKTVQHKEAEFLQKLLPGYYMNLNQNPRTLLPKFFGLYCVQCGGKNIRVVVMNNILPRSVRMHLKFDLKGSTYKRRASKKEREKSKPTFKDLDFLKDVPEGLTMDHETYSALVKTLQRDCLTQAERERESQGSPTGGGDEKRRAAQKALYSTAMESIQGGSTCRDTLDHDDTMGGIPAVGSKGERLLLFIGIIDILQSYRVIKKLEHSWKSLIHDGDTVSVHRPSFYAERFYGFCSTTVFKKSSSLRSSPSKRGRGAFSMSKSSGGTDATTASIATTLSSNNSLPTTPFDTPEHPRSRRQLHSPSVASKIPKSTELTQMTEKSSPSVSPDPQLHAITPSTTPSITPSSTLPPPCVSPSSSAAQSEEQSSSTLSSSICPSTKPLTSPSAAAQPSSLSSPTSHPTMQSTLLTSAPNTSAPHLAQPLLPSAPHPPTPPQRAPLTRSPPTLRAPRCLSRRRCVHRPISCLCPAATTHWTGSCKCPTSTLVKIIFLLLFFYDVLGLSQWLSQDSYADGRYWVYSPVLGRRKLNSSSSYN</sequence>
<organism evidence="6 7">
    <name type="scientific">Dissostichus mawsoni</name>
    <name type="common">Antarctic cod</name>
    <dbReference type="NCBI Taxonomy" id="36200"/>
    <lineage>
        <taxon>Eukaryota</taxon>
        <taxon>Metazoa</taxon>
        <taxon>Chordata</taxon>
        <taxon>Craniata</taxon>
        <taxon>Vertebrata</taxon>
        <taxon>Euteleostomi</taxon>
        <taxon>Actinopterygii</taxon>
        <taxon>Neopterygii</taxon>
        <taxon>Teleostei</taxon>
        <taxon>Neoteleostei</taxon>
        <taxon>Acanthomorphata</taxon>
        <taxon>Eupercaria</taxon>
        <taxon>Perciformes</taxon>
        <taxon>Notothenioidei</taxon>
        <taxon>Nototheniidae</taxon>
        <taxon>Dissostichus</taxon>
    </lineage>
</organism>
<dbReference type="InterPro" id="IPR027484">
    <property type="entry name" value="PInositol-4-P-5-kinase_N"/>
</dbReference>
<dbReference type="PANTHER" id="PTHR23086:SF141">
    <property type="entry name" value="PHOSPHATIDYLINOSITOL 4-PHOSPHATE 5-KINASE TYPE-1 GAMMA ISOFORM X1"/>
    <property type="match status" value="1"/>
</dbReference>
<dbReference type="GO" id="GO:0046854">
    <property type="term" value="P:phosphatidylinositol phosphate biosynthetic process"/>
    <property type="evidence" value="ECO:0007669"/>
    <property type="project" value="TreeGrafter"/>
</dbReference>
<keyword evidence="7" id="KW-1185">Reference proteome</keyword>
<feature type="compositionally biased region" description="Low complexity" evidence="4">
    <location>
        <begin position="540"/>
        <end position="587"/>
    </location>
</feature>
<evidence type="ECO:0000313" key="7">
    <source>
        <dbReference type="Proteomes" id="UP000518266"/>
    </source>
</evidence>
<evidence type="ECO:0000256" key="3">
    <source>
        <dbReference type="PROSITE-ProRule" id="PRU00781"/>
    </source>
</evidence>
<dbReference type="InterPro" id="IPR002498">
    <property type="entry name" value="PInositol-4-P-4/5-kinase_core"/>
</dbReference>
<dbReference type="EMBL" id="JAAKFY010000004">
    <property type="protein sequence ID" value="KAF3858422.1"/>
    <property type="molecule type" value="Genomic_DNA"/>
</dbReference>
<keyword evidence="3" id="KW-0547">Nucleotide-binding</keyword>
<keyword evidence="3" id="KW-0808">Transferase</keyword>
<dbReference type="GO" id="GO:0005886">
    <property type="term" value="C:plasma membrane"/>
    <property type="evidence" value="ECO:0007669"/>
    <property type="project" value="TreeGrafter"/>
</dbReference>
<dbReference type="PANTHER" id="PTHR23086">
    <property type="entry name" value="PHOSPHATIDYLINOSITOL-4-PHOSPHATE 5-KINASE"/>
    <property type="match status" value="1"/>
</dbReference>
<feature type="compositionally biased region" description="Low complexity" evidence="4">
    <location>
        <begin position="600"/>
        <end position="609"/>
    </location>
</feature>
<feature type="compositionally biased region" description="Pro residues" evidence="4">
    <location>
        <begin position="610"/>
        <end position="621"/>
    </location>
</feature>
<keyword evidence="2" id="KW-0963">Cytoplasm</keyword>
<feature type="compositionally biased region" description="Polar residues" evidence="4">
    <location>
        <begin position="588"/>
        <end position="599"/>
    </location>
</feature>
<proteinExistence type="predicted"/>
<evidence type="ECO:0000259" key="5">
    <source>
        <dbReference type="PROSITE" id="PS51455"/>
    </source>
</evidence>
<dbReference type="Pfam" id="PF01504">
    <property type="entry name" value="PIP5K"/>
    <property type="match status" value="2"/>
</dbReference>
<dbReference type="FunFam" id="3.30.800.10:FF:000001">
    <property type="entry name" value="phosphatidylinositol 4-phosphate 5-kinase type-1 gamma"/>
    <property type="match status" value="1"/>
</dbReference>
<dbReference type="InterPro" id="IPR027483">
    <property type="entry name" value="PInositol-4-P-4/5-kinase_C_sf"/>
</dbReference>
<accession>A0A7J5Z9D8</accession>
<evidence type="ECO:0000256" key="2">
    <source>
        <dbReference type="ARBA" id="ARBA00022490"/>
    </source>
</evidence>